<evidence type="ECO:0000313" key="1">
    <source>
        <dbReference type="EnsemblMetazoa" id="SMAR007896-PA"/>
    </source>
</evidence>
<dbReference type="EMBL" id="JH431809">
    <property type="status" value="NOT_ANNOTATED_CDS"/>
    <property type="molecule type" value="Genomic_DNA"/>
</dbReference>
<reference evidence="1" key="2">
    <citation type="submission" date="2015-02" db="UniProtKB">
        <authorList>
            <consortium name="EnsemblMetazoa"/>
        </authorList>
    </citation>
    <scope>IDENTIFICATION</scope>
</reference>
<accession>T1J2U7</accession>
<keyword evidence="2" id="KW-1185">Reference proteome</keyword>
<proteinExistence type="predicted"/>
<dbReference type="EnsemblMetazoa" id="SMAR007896-RA">
    <property type="protein sequence ID" value="SMAR007896-PA"/>
    <property type="gene ID" value="SMAR007896"/>
</dbReference>
<protein>
    <submittedName>
        <fullName evidence="1">Uncharacterized protein</fullName>
    </submittedName>
</protein>
<dbReference type="Proteomes" id="UP000014500">
    <property type="component" value="Unassembled WGS sequence"/>
</dbReference>
<dbReference type="HOGENOM" id="CLU_1410459_0_0_1"/>
<sequence length="193" mass="22074">MYTITTLRPLVPTTTTSAKALPYNSFMQLYKCIHYWFAMFIRIIGSWKDKQVKFIFKTFKCPKQHTSSRNNSVISCSTVTHGRILLSPPFLTQITTGYGPRTTLRSRTRLSVIKENLRKMATDSGTTVKFEGLGKTNFDTWKIHMMAQLTIKKLLKYVDGRLKRPKENAADPAVVKSVKNGTKTTKLPKQQFC</sequence>
<name>T1J2U7_STRMM</name>
<evidence type="ECO:0000313" key="2">
    <source>
        <dbReference type="Proteomes" id="UP000014500"/>
    </source>
</evidence>
<reference evidence="2" key="1">
    <citation type="submission" date="2011-05" db="EMBL/GenBank/DDBJ databases">
        <authorList>
            <person name="Richards S.R."/>
            <person name="Qu J."/>
            <person name="Jiang H."/>
            <person name="Jhangiani S.N."/>
            <person name="Agravi P."/>
            <person name="Goodspeed R."/>
            <person name="Gross S."/>
            <person name="Mandapat C."/>
            <person name="Jackson L."/>
            <person name="Mathew T."/>
            <person name="Pu L."/>
            <person name="Thornton R."/>
            <person name="Saada N."/>
            <person name="Wilczek-Boney K.B."/>
            <person name="Lee S."/>
            <person name="Kovar C."/>
            <person name="Wu Y."/>
            <person name="Scherer S.E."/>
            <person name="Worley K.C."/>
            <person name="Muzny D.M."/>
            <person name="Gibbs R."/>
        </authorList>
    </citation>
    <scope>NUCLEOTIDE SEQUENCE</scope>
    <source>
        <strain evidence="2">Brora</strain>
    </source>
</reference>
<dbReference type="AlphaFoldDB" id="T1J2U7"/>
<organism evidence="1 2">
    <name type="scientific">Strigamia maritima</name>
    <name type="common">European centipede</name>
    <name type="synonym">Geophilus maritimus</name>
    <dbReference type="NCBI Taxonomy" id="126957"/>
    <lineage>
        <taxon>Eukaryota</taxon>
        <taxon>Metazoa</taxon>
        <taxon>Ecdysozoa</taxon>
        <taxon>Arthropoda</taxon>
        <taxon>Myriapoda</taxon>
        <taxon>Chilopoda</taxon>
        <taxon>Pleurostigmophora</taxon>
        <taxon>Geophilomorpha</taxon>
        <taxon>Linotaeniidae</taxon>
        <taxon>Strigamia</taxon>
    </lineage>
</organism>